<reference evidence="2 3" key="1">
    <citation type="submission" date="2016-10" db="EMBL/GenBank/DDBJ databases">
        <authorList>
            <person name="de Groot N.N."/>
        </authorList>
    </citation>
    <scope>NUCLEOTIDE SEQUENCE [LARGE SCALE GENOMIC DNA]</scope>
    <source>
        <strain evidence="2 3">ATCC 35022</strain>
    </source>
</reference>
<feature type="signal peptide" evidence="1">
    <location>
        <begin position="1"/>
        <end position="20"/>
    </location>
</feature>
<protein>
    <submittedName>
        <fullName evidence="2">Uncharacterized protein</fullName>
    </submittedName>
</protein>
<feature type="chain" id="PRO_5011506087" evidence="1">
    <location>
        <begin position="21"/>
        <end position="129"/>
    </location>
</feature>
<keyword evidence="3" id="KW-1185">Reference proteome</keyword>
<accession>A0A1G6DFN5</accession>
<keyword evidence="1" id="KW-0732">Signal</keyword>
<organism evidence="2 3">
    <name type="scientific">Bauldia litoralis</name>
    <dbReference type="NCBI Taxonomy" id="665467"/>
    <lineage>
        <taxon>Bacteria</taxon>
        <taxon>Pseudomonadati</taxon>
        <taxon>Pseudomonadota</taxon>
        <taxon>Alphaproteobacteria</taxon>
        <taxon>Hyphomicrobiales</taxon>
        <taxon>Kaistiaceae</taxon>
        <taxon>Bauldia</taxon>
    </lineage>
</organism>
<dbReference type="Proteomes" id="UP000199071">
    <property type="component" value="Unassembled WGS sequence"/>
</dbReference>
<dbReference type="EMBL" id="FMXQ01000007">
    <property type="protein sequence ID" value="SDB43948.1"/>
    <property type="molecule type" value="Genomic_DNA"/>
</dbReference>
<evidence type="ECO:0000256" key="1">
    <source>
        <dbReference type="SAM" id="SignalP"/>
    </source>
</evidence>
<sequence length="129" mass="13966">MKSIAATLALLFAAAGPALGATPLDGAWYFECGADIPDTDNKTVIADDRIVTGDVICDIKEVKRIGGEGQVWRLTNSCIEKGEAWIEDVIFGFEVDYDGKILRLVEIGMDDGYALTYLACKDTSPNDDQ</sequence>
<dbReference type="RefSeq" id="WP_090877980.1">
    <property type="nucleotide sequence ID" value="NZ_FMXQ01000007.1"/>
</dbReference>
<evidence type="ECO:0000313" key="3">
    <source>
        <dbReference type="Proteomes" id="UP000199071"/>
    </source>
</evidence>
<dbReference type="AlphaFoldDB" id="A0A1G6DFN5"/>
<proteinExistence type="predicted"/>
<dbReference type="STRING" id="665467.SAMN02982931_03327"/>
<name>A0A1G6DFN5_9HYPH</name>
<gene>
    <name evidence="2" type="ORF">SAMN02982931_03327</name>
</gene>
<evidence type="ECO:0000313" key="2">
    <source>
        <dbReference type="EMBL" id="SDB43948.1"/>
    </source>
</evidence>